<comment type="caution">
    <text evidence="2">The sequence shown here is derived from an EMBL/GenBank/DDBJ whole genome shotgun (WGS) entry which is preliminary data.</text>
</comment>
<feature type="compositionally biased region" description="Polar residues" evidence="1">
    <location>
        <begin position="55"/>
        <end position="67"/>
    </location>
</feature>
<sequence>MASEPPDAMTNQEPVEVAEEGSKKKKSKFQTFKKLFTRKTRKDGSASGAEAGIKASQSSDDVNNAPENETLARSEKDKGSG</sequence>
<evidence type="ECO:0000313" key="3">
    <source>
        <dbReference type="Proteomes" id="UP001174136"/>
    </source>
</evidence>
<dbReference type="PANTHER" id="PTHR47743:SF2">
    <property type="entry name" value="ACROSOMAL PROTEIN KIAA1210"/>
    <property type="match status" value="1"/>
</dbReference>
<feature type="region of interest" description="Disordered" evidence="1">
    <location>
        <begin position="1"/>
        <end position="27"/>
    </location>
</feature>
<gene>
    <name evidence="2" type="ORF">N1851_009354</name>
</gene>
<organism evidence="2 3">
    <name type="scientific">Merluccius polli</name>
    <name type="common">Benguela hake</name>
    <name type="synonym">Merluccius cadenati</name>
    <dbReference type="NCBI Taxonomy" id="89951"/>
    <lineage>
        <taxon>Eukaryota</taxon>
        <taxon>Metazoa</taxon>
        <taxon>Chordata</taxon>
        <taxon>Craniata</taxon>
        <taxon>Vertebrata</taxon>
        <taxon>Euteleostomi</taxon>
        <taxon>Actinopterygii</taxon>
        <taxon>Neopterygii</taxon>
        <taxon>Teleostei</taxon>
        <taxon>Neoteleostei</taxon>
        <taxon>Acanthomorphata</taxon>
        <taxon>Zeiogadaria</taxon>
        <taxon>Gadariae</taxon>
        <taxon>Gadiformes</taxon>
        <taxon>Gadoidei</taxon>
        <taxon>Merlucciidae</taxon>
        <taxon>Merluccius</taxon>
    </lineage>
</organism>
<dbReference type="AlphaFoldDB" id="A0AA47N045"/>
<name>A0AA47N045_MERPO</name>
<evidence type="ECO:0008006" key="4">
    <source>
        <dbReference type="Google" id="ProtNLM"/>
    </source>
</evidence>
<feature type="region of interest" description="Disordered" evidence="1">
    <location>
        <begin position="39"/>
        <end position="81"/>
    </location>
</feature>
<evidence type="ECO:0000313" key="2">
    <source>
        <dbReference type="EMBL" id="KAK0149908.1"/>
    </source>
</evidence>
<feature type="compositionally biased region" description="Basic and acidic residues" evidence="1">
    <location>
        <begin position="70"/>
        <end position="81"/>
    </location>
</feature>
<protein>
    <recommendedName>
        <fullName evidence="4">DUF4592 domain-containing protein</fullName>
    </recommendedName>
</protein>
<dbReference type="PANTHER" id="PTHR47743">
    <property type="entry name" value="KIAA1210 / KIAA1211 FAMILY MEMBER"/>
    <property type="match status" value="1"/>
</dbReference>
<dbReference type="EMBL" id="JAOPHQ010001710">
    <property type="protein sequence ID" value="KAK0149908.1"/>
    <property type="molecule type" value="Genomic_DNA"/>
</dbReference>
<dbReference type="Proteomes" id="UP001174136">
    <property type="component" value="Unassembled WGS sequence"/>
</dbReference>
<dbReference type="InterPro" id="IPR026713">
    <property type="entry name" value="CRACD-like"/>
</dbReference>
<keyword evidence="3" id="KW-1185">Reference proteome</keyword>
<accession>A0AA47N045</accession>
<proteinExistence type="predicted"/>
<evidence type="ECO:0000256" key="1">
    <source>
        <dbReference type="SAM" id="MobiDB-lite"/>
    </source>
</evidence>
<reference evidence="2" key="1">
    <citation type="journal article" date="2023" name="Front. Mar. Sci.">
        <title>A new Merluccius polli reference genome to investigate the effects of global change in West African waters.</title>
        <authorList>
            <person name="Mateo J.L."/>
            <person name="Blanco-Fernandez C."/>
            <person name="Garcia-Vazquez E."/>
            <person name="Machado-Schiaffino G."/>
        </authorList>
    </citation>
    <scope>NUCLEOTIDE SEQUENCE</scope>
    <source>
        <strain evidence="2">C29</strain>
        <tissue evidence="2">Fin</tissue>
    </source>
</reference>